<dbReference type="EMBL" id="PUFN01000004">
    <property type="protein sequence ID" value="TDG74551.1"/>
    <property type="molecule type" value="Genomic_DNA"/>
</dbReference>
<evidence type="ECO:0000313" key="1">
    <source>
        <dbReference type="EMBL" id="TDG74551.1"/>
    </source>
</evidence>
<protein>
    <submittedName>
        <fullName evidence="1">Uncharacterized protein</fullName>
    </submittedName>
</protein>
<reference evidence="1 2" key="1">
    <citation type="journal article" date="2019" name="Appl. Microbiol. Biotechnol.">
        <title>Uncovering carbohydrate metabolism through a genotype-phenotype association study of 56 lactic acid bacteria genomes.</title>
        <authorList>
            <person name="Buron-Moles G."/>
            <person name="Chailyan A."/>
            <person name="Dolejs I."/>
            <person name="Forster J."/>
            <person name="Miks M.H."/>
        </authorList>
    </citation>
    <scope>NUCLEOTIDE SEQUENCE [LARGE SCALE GENOMIC DNA]</scope>
    <source>
        <strain evidence="1 2">ATCC 29644</strain>
    </source>
</reference>
<comment type="caution">
    <text evidence="1">The sequence shown here is derived from an EMBL/GenBank/DDBJ whole genome shotgun (WGS) entry which is preliminary data.</text>
</comment>
<dbReference type="RefSeq" id="WP_010019244.1">
    <property type="nucleotide sequence ID" value="NZ_PUFN01000004.1"/>
</dbReference>
<organism evidence="1 2">
    <name type="scientific">Companilactobacillus farciminis</name>
    <dbReference type="NCBI Taxonomy" id="1612"/>
    <lineage>
        <taxon>Bacteria</taxon>
        <taxon>Bacillati</taxon>
        <taxon>Bacillota</taxon>
        <taxon>Bacilli</taxon>
        <taxon>Lactobacillales</taxon>
        <taxon>Lactobacillaceae</taxon>
        <taxon>Companilactobacillus</taxon>
    </lineage>
</organism>
<gene>
    <name evidence="1" type="ORF">C5L30_000267</name>
</gene>
<dbReference type="STRING" id="1612.ABB44_07985"/>
<dbReference type="AlphaFoldDB" id="A0A4R5NJB7"/>
<name>A0A4R5NJB7_9LACO</name>
<dbReference type="OrthoDB" id="2310064at2"/>
<accession>A0A4R5NJB7</accession>
<proteinExistence type="predicted"/>
<evidence type="ECO:0000313" key="2">
    <source>
        <dbReference type="Proteomes" id="UP000295257"/>
    </source>
</evidence>
<keyword evidence="2" id="KW-1185">Reference proteome</keyword>
<dbReference type="Proteomes" id="UP000295257">
    <property type="component" value="Unassembled WGS sequence"/>
</dbReference>
<sequence length="85" mass="10025">MAINKDVVAIENALDEFVRIGEEIGRKSEQIEAYEARKYVESMQGIDNQSLTYHIERLKHYRDDLMIDKARAETDVRNAFEHYYA</sequence>